<dbReference type="EMBL" id="LDTZ01000019">
    <property type="protein sequence ID" value="KNA90333.1"/>
    <property type="molecule type" value="Genomic_DNA"/>
</dbReference>
<dbReference type="PANTHER" id="PTHR30055">
    <property type="entry name" value="HTH-TYPE TRANSCRIPTIONAL REGULATOR RUTR"/>
    <property type="match status" value="1"/>
</dbReference>
<dbReference type="RefSeq" id="WP_049699905.1">
    <property type="nucleotide sequence ID" value="NZ_LDTZ01000019.1"/>
</dbReference>
<dbReference type="Proteomes" id="UP000037247">
    <property type="component" value="Unassembled WGS sequence"/>
</dbReference>
<dbReference type="InterPro" id="IPR009057">
    <property type="entry name" value="Homeodomain-like_sf"/>
</dbReference>
<dbReference type="InterPro" id="IPR050109">
    <property type="entry name" value="HTH-type_TetR-like_transc_reg"/>
</dbReference>
<protein>
    <submittedName>
        <fullName evidence="4">TetR family transcriptional regulator</fullName>
    </submittedName>
</protein>
<reference evidence="4 5" key="1">
    <citation type="submission" date="2015-05" db="EMBL/GenBank/DDBJ databases">
        <title>Draft genome sequence of the bacterium Gordonia jacobaea a new member of the Gordonia genus.</title>
        <authorList>
            <person name="Jimenez-Galisteo G."/>
            <person name="Dominguez A."/>
            <person name="Munoz E."/>
            <person name="Vinas M."/>
        </authorList>
    </citation>
    <scope>NUCLEOTIDE SEQUENCE [LARGE SCALE GENOMIC DNA]</scope>
    <source>
        <strain evidence="5">mv1</strain>
    </source>
</reference>
<feature type="DNA-binding region" description="H-T-H motif" evidence="2">
    <location>
        <begin position="37"/>
        <end position="56"/>
    </location>
</feature>
<sequence>MRTHGWAGSVPVDDAEATARILAAARSAIDEHGVATTISDVARTLGVTRQTVYRYFPSAEALLRATALDAVGAFLERIALRISGIREPDAAVVEGIDVVLQELPDDRYVGLLFAADNVSLFAVEGVTSEAGQTFARSMVERMDVDWAARGYGPAEMDIIVEIVLRTLQSMMIDHSTARSGAQRRAFLDAWAGAAIRALPTGAAVPGDRI</sequence>
<evidence type="ECO:0000259" key="3">
    <source>
        <dbReference type="PROSITE" id="PS50977"/>
    </source>
</evidence>
<evidence type="ECO:0000313" key="4">
    <source>
        <dbReference type="EMBL" id="KNA90333.1"/>
    </source>
</evidence>
<dbReference type="InterPro" id="IPR001647">
    <property type="entry name" value="HTH_TetR"/>
</dbReference>
<evidence type="ECO:0000256" key="1">
    <source>
        <dbReference type="ARBA" id="ARBA00023125"/>
    </source>
</evidence>
<gene>
    <name evidence="4" type="ORF">ABW18_15575</name>
</gene>
<accession>A0ABR5I9G0</accession>
<proteinExistence type="predicted"/>
<dbReference type="PRINTS" id="PR00455">
    <property type="entry name" value="HTHTETR"/>
</dbReference>
<feature type="domain" description="HTH tetR-type" evidence="3">
    <location>
        <begin position="15"/>
        <end position="74"/>
    </location>
</feature>
<dbReference type="PROSITE" id="PS50977">
    <property type="entry name" value="HTH_TETR_2"/>
    <property type="match status" value="1"/>
</dbReference>
<name>A0ABR5I9G0_9ACTN</name>
<comment type="caution">
    <text evidence="4">The sequence shown here is derived from an EMBL/GenBank/DDBJ whole genome shotgun (WGS) entry which is preliminary data.</text>
</comment>
<evidence type="ECO:0000256" key="2">
    <source>
        <dbReference type="PROSITE-ProRule" id="PRU00335"/>
    </source>
</evidence>
<dbReference type="SUPFAM" id="SSF46689">
    <property type="entry name" value="Homeodomain-like"/>
    <property type="match status" value="1"/>
</dbReference>
<evidence type="ECO:0000313" key="5">
    <source>
        <dbReference type="Proteomes" id="UP000037247"/>
    </source>
</evidence>
<organism evidence="4 5">
    <name type="scientific">Gordonia jacobaea</name>
    <dbReference type="NCBI Taxonomy" id="122202"/>
    <lineage>
        <taxon>Bacteria</taxon>
        <taxon>Bacillati</taxon>
        <taxon>Actinomycetota</taxon>
        <taxon>Actinomycetes</taxon>
        <taxon>Mycobacteriales</taxon>
        <taxon>Gordoniaceae</taxon>
        <taxon>Gordonia</taxon>
    </lineage>
</organism>
<dbReference type="Gene3D" id="1.10.357.10">
    <property type="entry name" value="Tetracycline Repressor, domain 2"/>
    <property type="match status" value="1"/>
</dbReference>
<keyword evidence="1 2" id="KW-0238">DNA-binding</keyword>
<dbReference type="Pfam" id="PF00440">
    <property type="entry name" value="TetR_N"/>
    <property type="match status" value="1"/>
</dbReference>
<dbReference type="PANTHER" id="PTHR30055:SF226">
    <property type="entry name" value="HTH-TYPE TRANSCRIPTIONAL REGULATOR PKSA"/>
    <property type="match status" value="1"/>
</dbReference>
<keyword evidence="5" id="KW-1185">Reference proteome</keyword>